<dbReference type="GO" id="GO:0016705">
    <property type="term" value="F:oxidoreductase activity, acting on paired donors, with incorporation or reduction of molecular oxygen"/>
    <property type="evidence" value="ECO:0007669"/>
    <property type="project" value="InterPro"/>
</dbReference>
<sequence>MTSMRGDGRAPVREAVAPTRASVGDTLRIAANVLTPLVARGVIIRRPRVVAAAERMDADRRLVRTMQRLHARYGSAPLRLRVPGRSVVLVLDPADVEDVLHRSPDPFAATTPEKRGALGHFQPRGVLISRGEDRTDRRRFTESVLEPERPVHHLAVPMVGVVRQEAADLLAEVERTGVLGWDRFVEAWFRVVRRVVLGDSAGDDTEVTALLARLRGAANWSRVHPGHPRLRAEFLDRVRERLSRAEPGSLAAVITETLTTPRTHAAEQVAHWLFAFDAGGMSGFRALALLATHAAEREAVQAELAGRDLTDPQDLPALRAAVLEAVRLWPTTPAILRETTAGTELGGRTIPARSLVLVLAPFFHRDDQRLPEADRFAPHLWRDGTPPAGLVPFSAGPVICPGRSLVLFLAGSFLAAVLEHHDVRLASGASLGPDRPLPGTLDPFHLRFTVTAR</sequence>
<evidence type="ECO:0000313" key="3">
    <source>
        <dbReference type="Proteomes" id="UP000321261"/>
    </source>
</evidence>
<dbReference type="AlphaFoldDB" id="A0A561SW69"/>
<dbReference type="PANTHER" id="PTHR24305:SF166">
    <property type="entry name" value="CYTOCHROME P450 12A4, MITOCHONDRIAL-RELATED"/>
    <property type="match status" value="1"/>
</dbReference>
<accession>A0A561SW69</accession>
<organism evidence="2 3">
    <name type="scientific">Pseudonocardia hierapolitana</name>
    <dbReference type="NCBI Taxonomy" id="1128676"/>
    <lineage>
        <taxon>Bacteria</taxon>
        <taxon>Bacillati</taxon>
        <taxon>Actinomycetota</taxon>
        <taxon>Actinomycetes</taxon>
        <taxon>Pseudonocardiales</taxon>
        <taxon>Pseudonocardiaceae</taxon>
        <taxon>Pseudonocardia</taxon>
    </lineage>
</organism>
<gene>
    <name evidence="2" type="ORF">FHX44_115032</name>
</gene>
<protein>
    <submittedName>
        <fullName evidence="2">Cytochrome P450</fullName>
    </submittedName>
</protein>
<comment type="similarity">
    <text evidence="1">Belongs to the cytochrome P450 family.</text>
</comment>
<dbReference type="Proteomes" id="UP000321261">
    <property type="component" value="Unassembled WGS sequence"/>
</dbReference>
<evidence type="ECO:0000313" key="2">
    <source>
        <dbReference type="EMBL" id="TWF79106.1"/>
    </source>
</evidence>
<proteinExistence type="inferred from homology"/>
<dbReference type="GO" id="GO:0004497">
    <property type="term" value="F:monooxygenase activity"/>
    <property type="evidence" value="ECO:0007669"/>
    <property type="project" value="InterPro"/>
</dbReference>
<dbReference type="Gene3D" id="1.10.630.10">
    <property type="entry name" value="Cytochrome P450"/>
    <property type="match status" value="1"/>
</dbReference>
<evidence type="ECO:0000256" key="1">
    <source>
        <dbReference type="ARBA" id="ARBA00010617"/>
    </source>
</evidence>
<name>A0A561SW69_9PSEU</name>
<dbReference type="EMBL" id="VIWU01000001">
    <property type="protein sequence ID" value="TWF79106.1"/>
    <property type="molecule type" value="Genomic_DNA"/>
</dbReference>
<dbReference type="Pfam" id="PF00067">
    <property type="entry name" value="p450"/>
    <property type="match status" value="2"/>
</dbReference>
<dbReference type="GO" id="GO:0005506">
    <property type="term" value="F:iron ion binding"/>
    <property type="evidence" value="ECO:0007669"/>
    <property type="project" value="InterPro"/>
</dbReference>
<dbReference type="SUPFAM" id="SSF48264">
    <property type="entry name" value="Cytochrome P450"/>
    <property type="match status" value="1"/>
</dbReference>
<reference evidence="2 3" key="1">
    <citation type="submission" date="2019-06" db="EMBL/GenBank/DDBJ databases">
        <title>Sequencing the genomes of 1000 actinobacteria strains.</title>
        <authorList>
            <person name="Klenk H.-P."/>
        </authorList>
    </citation>
    <scope>NUCLEOTIDE SEQUENCE [LARGE SCALE GENOMIC DNA]</scope>
    <source>
        <strain evidence="2 3">DSM 45671</strain>
    </source>
</reference>
<dbReference type="InterPro" id="IPR001128">
    <property type="entry name" value="Cyt_P450"/>
</dbReference>
<dbReference type="GO" id="GO:0020037">
    <property type="term" value="F:heme binding"/>
    <property type="evidence" value="ECO:0007669"/>
    <property type="project" value="InterPro"/>
</dbReference>
<dbReference type="InterPro" id="IPR050121">
    <property type="entry name" value="Cytochrome_P450_monoxygenase"/>
</dbReference>
<dbReference type="PANTHER" id="PTHR24305">
    <property type="entry name" value="CYTOCHROME P450"/>
    <property type="match status" value="1"/>
</dbReference>
<dbReference type="RefSeq" id="WP_246170569.1">
    <property type="nucleotide sequence ID" value="NZ_VIWU01000001.1"/>
</dbReference>
<keyword evidence="3" id="KW-1185">Reference proteome</keyword>
<comment type="caution">
    <text evidence="2">The sequence shown here is derived from an EMBL/GenBank/DDBJ whole genome shotgun (WGS) entry which is preliminary data.</text>
</comment>
<dbReference type="InterPro" id="IPR036396">
    <property type="entry name" value="Cyt_P450_sf"/>
</dbReference>